<proteinExistence type="predicted"/>
<dbReference type="RefSeq" id="WP_029052929.1">
    <property type="nucleotide sequence ID" value="NZ_CP015108.1"/>
</dbReference>
<evidence type="ECO:0000313" key="2">
    <source>
        <dbReference type="EMBL" id="ARF13215.1"/>
    </source>
</evidence>
<dbReference type="EMBL" id="CP015108">
    <property type="protein sequence ID" value="ARF13215.1"/>
    <property type="molecule type" value="Genomic_DNA"/>
</dbReference>
<dbReference type="Proteomes" id="UP000192486">
    <property type="component" value="Chromosome"/>
</dbReference>
<feature type="signal peptide" evidence="1">
    <location>
        <begin position="1"/>
        <end position="25"/>
    </location>
</feature>
<keyword evidence="1" id="KW-0732">Signal</keyword>
<feature type="chain" id="PRO_5046334019" description="Lipoprotein" evidence="1">
    <location>
        <begin position="26"/>
        <end position="164"/>
    </location>
</feature>
<gene>
    <name evidence="2" type="ORF">SporoS204_02880</name>
</gene>
<evidence type="ECO:0008006" key="4">
    <source>
        <dbReference type="Google" id="ProtNLM"/>
    </source>
</evidence>
<dbReference type="PROSITE" id="PS51257">
    <property type="entry name" value="PROKAR_LIPOPROTEIN"/>
    <property type="match status" value="1"/>
</dbReference>
<accession>A0ABN4YQY3</accession>
<organism evidence="2 3">
    <name type="scientific">Sporosarcina ureae</name>
    <dbReference type="NCBI Taxonomy" id="1571"/>
    <lineage>
        <taxon>Bacteria</taxon>
        <taxon>Bacillati</taxon>
        <taxon>Bacillota</taxon>
        <taxon>Bacilli</taxon>
        <taxon>Bacillales</taxon>
        <taxon>Caryophanaceae</taxon>
        <taxon>Sporosarcina</taxon>
    </lineage>
</organism>
<evidence type="ECO:0000256" key="1">
    <source>
        <dbReference type="SAM" id="SignalP"/>
    </source>
</evidence>
<protein>
    <recommendedName>
        <fullName evidence="4">Lipoprotein</fullName>
    </recommendedName>
</protein>
<keyword evidence="3" id="KW-1185">Reference proteome</keyword>
<sequence>MSTMKKTFLYSIVLCSLSLVLVACSDKEKVAPPETTPELTPEIPEEEEVVVAAVADEELYQKVVNQLEQAGLTVGEPAEAAIDMFNAESGMVVTINGDDLLPLHLYKLDPSDKRLEIVEETGNLPVFIGSKTEQLAVKKIDHFIIYLHKGHPDYDEVMKILDTI</sequence>
<reference evidence="2 3" key="1">
    <citation type="submission" date="2016-04" db="EMBL/GenBank/DDBJ databases">
        <title>Comparative Genomics and Epigenetics of Sporosarcina ureae.</title>
        <authorList>
            <person name="Oliver A.S."/>
            <person name="Cooper K.K."/>
        </authorList>
    </citation>
    <scope>NUCLEOTIDE SEQUENCE [LARGE SCALE GENOMIC DNA]</scope>
    <source>
        <strain evidence="2 3">S204</strain>
    </source>
</reference>
<evidence type="ECO:0000313" key="3">
    <source>
        <dbReference type="Proteomes" id="UP000192486"/>
    </source>
</evidence>
<name>A0ABN4YQY3_SPOUR</name>